<feature type="region of interest" description="Disordered" evidence="1">
    <location>
        <begin position="54"/>
        <end position="77"/>
    </location>
</feature>
<dbReference type="PANTHER" id="PTHR15720">
    <property type="entry name" value="GREB1-RELATED"/>
    <property type="match status" value="1"/>
</dbReference>
<feature type="compositionally biased region" description="Low complexity" evidence="1">
    <location>
        <begin position="1183"/>
        <end position="1195"/>
    </location>
</feature>
<dbReference type="Pfam" id="PF20692">
    <property type="entry name" value="cpSF2-GREB1"/>
    <property type="match status" value="1"/>
</dbReference>
<name>Q4SZD8_TETNG</name>
<organism evidence="5">
    <name type="scientific">Tetraodon nigroviridis</name>
    <name type="common">Spotted green pufferfish</name>
    <name type="synonym">Chelonodon nigroviridis</name>
    <dbReference type="NCBI Taxonomy" id="99883"/>
    <lineage>
        <taxon>Eukaryota</taxon>
        <taxon>Metazoa</taxon>
        <taxon>Chordata</taxon>
        <taxon>Craniata</taxon>
        <taxon>Vertebrata</taxon>
        <taxon>Euteleostomi</taxon>
        <taxon>Actinopterygii</taxon>
        <taxon>Neopterygii</taxon>
        <taxon>Teleostei</taxon>
        <taxon>Neoteleostei</taxon>
        <taxon>Acanthomorphata</taxon>
        <taxon>Eupercaria</taxon>
        <taxon>Tetraodontiformes</taxon>
        <taxon>Tetradontoidea</taxon>
        <taxon>Tetraodontidae</taxon>
        <taxon>Tetraodon</taxon>
    </lineage>
</organism>
<dbReference type="InterPro" id="IPR046926">
    <property type="entry name" value="GREB1_N"/>
</dbReference>
<feature type="compositionally biased region" description="Low complexity" evidence="1">
    <location>
        <begin position="1286"/>
        <end position="1298"/>
    </location>
</feature>
<evidence type="ECO:0000313" key="5">
    <source>
        <dbReference type="EMBL" id="CAF93994.1"/>
    </source>
</evidence>
<evidence type="ECO:0000256" key="1">
    <source>
        <dbReference type="SAM" id="MobiDB-lite"/>
    </source>
</evidence>
<feature type="domain" description="GREB1-like second" evidence="3">
    <location>
        <begin position="599"/>
        <end position="640"/>
    </location>
</feature>
<comment type="caution">
    <text evidence="5">The sequence shown here is derived from an EMBL/GenBank/DDBJ whole genome shotgun (WGS) entry which is preliminary data.</text>
</comment>
<proteinExistence type="predicted"/>
<dbReference type="InterPro" id="IPR048657">
    <property type="entry name" value="GREB1-like_cpSF2"/>
</dbReference>
<feature type="compositionally biased region" description="Low complexity" evidence="1">
    <location>
        <begin position="324"/>
        <end position="336"/>
    </location>
</feature>
<feature type="domain" description="GREB1-like second" evidence="3">
    <location>
        <begin position="294"/>
        <end position="598"/>
    </location>
</feature>
<feature type="domain" description="GREB1 N-terminal" evidence="2">
    <location>
        <begin position="56"/>
        <end position="206"/>
    </location>
</feature>
<dbReference type="EMBL" id="CAAE01011706">
    <property type="protein sequence ID" value="CAF93994.1"/>
    <property type="molecule type" value="Genomic_DNA"/>
</dbReference>
<feature type="compositionally biased region" description="Polar residues" evidence="1">
    <location>
        <begin position="666"/>
        <end position="677"/>
    </location>
</feature>
<feature type="non-terminal residue" evidence="5">
    <location>
        <position position="1625"/>
    </location>
</feature>
<dbReference type="InterPro" id="IPR048659">
    <property type="entry name" value="GREB1-like_2nd"/>
</dbReference>
<feature type="region of interest" description="Disordered" evidence="1">
    <location>
        <begin position="1150"/>
        <end position="1309"/>
    </location>
</feature>
<feature type="compositionally biased region" description="Low complexity" evidence="1">
    <location>
        <begin position="1233"/>
        <end position="1242"/>
    </location>
</feature>
<feature type="compositionally biased region" description="Polar residues" evidence="1">
    <location>
        <begin position="257"/>
        <end position="273"/>
    </location>
</feature>
<evidence type="ECO:0000259" key="4">
    <source>
        <dbReference type="Pfam" id="PF20692"/>
    </source>
</evidence>
<dbReference type="Pfam" id="PF15782">
    <property type="entry name" value="GREB1_N"/>
    <property type="match status" value="1"/>
</dbReference>
<reference evidence="5" key="1">
    <citation type="journal article" date="2004" name="Nature">
        <title>Genome duplication in the teleost fish Tetraodon nigroviridis reveals the early vertebrate proto-karyotype.</title>
        <authorList>
            <person name="Jaillon O."/>
            <person name="Aury J.-M."/>
            <person name="Brunet F."/>
            <person name="Petit J.-L."/>
            <person name="Stange-Thomann N."/>
            <person name="Mauceli E."/>
            <person name="Bouneau L."/>
            <person name="Fischer C."/>
            <person name="Ozouf-Costaz C."/>
            <person name="Bernot A."/>
            <person name="Nicaud S."/>
            <person name="Jaffe D."/>
            <person name="Fisher S."/>
            <person name="Lutfalla G."/>
            <person name="Dossat C."/>
            <person name="Segurens B."/>
            <person name="Dasilva C."/>
            <person name="Salanoubat M."/>
            <person name="Levy M."/>
            <person name="Boudet N."/>
            <person name="Castellano S."/>
            <person name="Anthouard V."/>
            <person name="Jubin C."/>
            <person name="Castelli V."/>
            <person name="Katinka M."/>
            <person name="Vacherie B."/>
            <person name="Biemont C."/>
            <person name="Skalli Z."/>
            <person name="Cattolico L."/>
            <person name="Poulain J."/>
            <person name="De Berardinis V."/>
            <person name="Cruaud C."/>
            <person name="Duprat S."/>
            <person name="Brottier P."/>
            <person name="Coutanceau J.-P."/>
            <person name="Gouzy J."/>
            <person name="Parra G."/>
            <person name="Lardier G."/>
            <person name="Chapple C."/>
            <person name="McKernan K.J."/>
            <person name="McEwan P."/>
            <person name="Bosak S."/>
            <person name="Kellis M."/>
            <person name="Volff J.-N."/>
            <person name="Guigo R."/>
            <person name="Zody M.C."/>
            <person name="Mesirov J."/>
            <person name="Lindblad-Toh K."/>
            <person name="Birren B."/>
            <person name="Nusbaum C."/>
            <person name="Kahn D."/>
            <person name="Robinson-Rechavi M."/>
            <person name="Laudet V."/>
            <person name="Schachter V."/>
            <person name="Quetier F."/>
            <person name="Saurin W."/>
            <person name="Scarpelli C."/>
            <person name="Wincker P."/>
            <person name="Lander E.S."/>
            <person name="Weissenbach J."/>
            <person name="Roest Crollius H."/>
        </authorList>
    </citation>
    <scope>NUCLEOTIDE SEQUENCE [LARGE SCALE GENOMIC DNA]</scope>
</reference>
<feature type="compositionally biased region" description="Polar residues" evidence="1">
    <location>
        <begin position="232"/>
        <end position="250"/>
    </location>
</feature>
<protein>
    <submittedName>
        <fullName evidence="5">(spotted green pufferfish) hypothetical protein</fullName>
    </submittedName>
</protein>
<feature type="domain" description="GREB1-like circularly permuted SF2 helicase" evidence="4">
    <location>
        <begin position="705"/>
        <end position="1433"/>
    </location>
</feature>
<evidence type="ECO:0000259" key="3">
    <source>
        <dbReference type="Pfam" id="PF20688"/>
    </source>
</evidence>
<dbReference type="PANTHER" id="PTHR15720:SF13">
    <property type="entry name" value="PROTEIN GREB1"/>
    <property type="match status" value="1"/>
</dbReference>
<dbReference type="OrthoDB" id="9989163at2759"/>
<reference evidence="5" key="2">
    <citation type="submission" date="2004-02" db="EMBL/GenBank/DDBJ databases">
        <authorList>
            <consortium name="Genoscope"/>
            <consortium name="Whitehead Institute Centre for Genome Research"/>
        </authorList>
    </citation>
    <scope>NUCLEOTIDE SEQUENCE</scope>
</reference>
<evidence type="ECO:0000259" key="2">
    <source>
        <dbReference type="Pfam" id="PF15782"/>
    </source>
</evidence>
<feature type="region of interest" description="Disordered" evidence="1">
    <location>
        <begin position="223"/>
        <end position="336"/>
    </location>
</feature>
<dbReference type="Pfam" id="PF20688">
    <property type="entry name" value="GREB1_2nd"/>
    <property type="match status" value="2"/>
</dbReference>
<sequence>MGNSYAGQLGTTRFEEVLHNSIEASLRSNAAVPRPVFSQLYLEIEKSLAQDCRTEFDDDDDEDGSEDNGPQIPYQMKPPPEGCCTTDGFCQAGRDLRLSSLASDPLDVSPGFLLVGVKSLTLPDDLLVCAVDCRFLPDDRGHNALLGFSGNCVGCGEKAFRYFTDFANHINLKLSTQPKKQKHLKYFLYRNNQSLLVKGAPICWRGHDWHCVSVPDVRIKRNGSGHVKSDEQLSNLPLNQPSHTTGSYTGSHVDPAGQTQVNDAPMTNGNHIVSANVHLPGNQSAAGKPTVTALHSNSGPPKKRHKGWSPESTANSLPDSGMKTSPPSSSLPTLSVTSVITNGPKSAGITTTLSPPGLSITVPDQLLHTCRLRPVIFTGQRATCHGTLPQLTGNVSEVLVSSLLQSCYLSSQTLPRVYQHYGPSPIQPLSAEMQILLTVYYLVQLGPVQVPLIEDLEQIFMRSWRESHLSEIRQYQQPQTPATQGRHYGVEMPGALPGLPQHLPLPPLTPSQLPWLAQLAASSCGESVVVWGEQIRSLAQGIQQTFNRLMEGQLENTNYVVIIVSAPGQETQSCVIVTGERDRLQTRTERVAKTLFSPSVAGKHQCRALAESMYTPAEGLREISRQLSANMTQELLQCCNSLGEDGDMDSLLDSAAVDNNEPPALSRNSPKDPNTPCSKDLKISKEQSSGLKGSCTEFFVEWCDVRPIQLAVARKLLSHVCAIADSSTQNLDLGSFDRVSFLILVPPSEVTFQQTVLHLWSSGVLGSLEQGCASKQEAERYVVKMDHGAQARIESLIHEAHCNSYTLYILVHDHAHWDIHKYVFPPVPVVFFNVQSQPTKCDRSLRFVCSASCRSSDSGLGLVDQLLNSRLIRDAPNILILHVTSFPFALQTQCTRISPYNEIHWPSAFSNDVDLYHERTRYFGVSELLESAHSGSSLPLMRYDSSFENMASALEERFLMLHSAVIRTTVLIQHYCVALMVVSGRIGDSDHLHKHTSVETLEITQSLLAAAQQCPSCHGHMVLLRIPSSALAGWAFRQLCRVRRKLGLERSFEIILGNPNQPLSIGQSFVDQLKKWLKIQEADWVPRTYLELEALPCILILSGAEPLGESLPRSLKHCDLRVISSSYLQRTTLEQELGLAAYLVRAEQRSLHNPGPGSDTLESDAEKLSSTDNEEEEEQNGDSPLSSSQQLQSCSDAGPADPSAPNVLKGTADNAQSQAPPALQSLPRPTPPLHQTLPTHPQSYSQGQAVSQLPPQPQIQPPSQTSSCPHQPTGPPGQSHRQLPKSSSSGSFSSQASSPHRSCSWARGVSRPPSVLLPRTLYNVITASDSSGLPRCTSFLPHMSVAWASSFRPLLSKMMTCTEQSLYYRQWTEPRSYHMDSNNRTEGRSDNFHPRRLLLSGPPQVGKTGAYLHFLGMLSRMLIRLMEVDVYDEEETNHSVQAQEVQYHPPNSPWPNPEIMKTMPFDYTIHDPKYDDISSVYNPGYTPEGRGSWKLTRLPALLNCHKIYADQICYALLNSAICSCKGNLVRQEDVYLRRRTCRIKLSKYAAYNTYHHCEQCHHYLGFNPRYQMCESTLHTFTLTHLLLGEEIQLYFIIPKSKEHYFSFSQSGGQLESMRLPLTSDL</sequence>
<feature type="compositionally biased region" description="Acidic residues" evidence="1">
    <location>
        <begin position="56"/>
        <end position="66"/>
    </location>
</feature>
<gene>
    <name evidence="5" type="ORF">GSTENG00009894001</name>
</gene>
<dbReference type="InterPro" id="IPR028422">
    <property type="entry name" value="GREB1"/>
</dbReference>
<dbReference type="KEGG" id="tng:GSTEN00009894G001"/>
<accession>Q4SZD8</accession>
<feature type="region of interest" description="Disordered" evidence="1">
    <location>
        <begin position="650"/>
        <end position="681"/>
    </location>
</feature>